<name>A0ABR2H896_9EUKA</name>
<dbReference type="Proteomes" id="UP001470230">
    <property type="component" value="Unassembled WGS sequence"/>
</dbReference>
<gene>
    <name evidence="2" type="ORF">M9Y10_026736</name>
</gene>
<accession>A0ABR2H896</accession>
<proteinExistence type="predicted"/>
<protein>
    <recommendedName>
        <fullName evidence="4">AIG1-type G domain-containing protein</fullName>
    </recommendedName>
</protein>
<keyword evidence="3" id="KW-1185">Reference proteome</keyword>
<feature type="region of interest" description="Disordered" evidence="1">
    <location>
        <begin position="333"/>
        <end position="353"/>
    </location>
</feature>
<reference evidence="2 3" key="1">
    <citation type="submission" date="2024-04" db="EMBL/GenBank/DDBJ databases">
        <title>Tritrichomonas musculus Genome.</title>
        <authorList>
            <person name="Alves-Ferreira E."/>
            <person name="Grigg M."/>
            <person name="Lorenzi H."/>
            <person name="Galac M."/>
        </authorList>
    </citation>
    <scope>NUCLEOTIDE SEQUENCE [LARGE SCALE GENOMIC DNA]</scope>
    <source>
        <strain evidence="2 3">EAF2021</strain>
    </source>
</reference>
<evidence type="ECO:0000313" key="2">
    <source>
        <dbReference type="EMBL" id="KAK8841787.1"/>
    </source>
</evidence>
<dbReference type="EMBL" id="JAPFFF010000040">
    <property type="protein sequence ID" value="KAK8841787.1"/>
    <property type="molecule type" value="Genomic_DNA"/>
</dbReference>
<evidence type="ECO:0008006" key="4">
    <source>
        <dbReference type="Google" id="ProtNLM"/>
    </source>
</evidence>
<comment type="caution">
    <text evidence="2">The sequence shown here is derived from an EMBL/GenBank/DDBJ whole genome shotgun (WGS) entry which is preliminary data.</text>
</comment>
<organism evidence="2 3">
    <name type="scientific">Tritrichomonas musculus</name>
    <dbReference type="NCBI Taxonomy" id="1915356"/>
    <lineage>
        <taxon>Eukaryota</taxon>
        <taxon>Metamonada</taxon>
        <taxon>Parabasalia</taxon>
        <taxon>Tritrichomonadida</taxon>
        <taxon>Tritrichomonadidae</taxon>
        <taxon>Tritrichomonas</taxon>
    </lineage>
</organism>
<sequence length="382" mass="43643">MGIILEIVQGAGKQMFLEGEGVGFEDTSGIEKEIINSFIIDNLFHSDQKYENKFTVLLVASESDLFSTRGHFIKESFERMEEMFEDKTQIEKGIGLVITKSDPNLSGEDYLDQLNRNTPAETKKWLNYFKRNPERVFVMPKPSIYSAGEKYVFKEKEKLINFINKNYIVNPSHQIVLSTDATIELENLQIKNEGLAKTNVKTIFKKIITNLIKSNNQNSQSLNDWINNIQIMINKEIDNSQDLENYIKTSFTKNEMVNEQINNLKNCGKIDSFLNKVLKKSSIRSTIKEEIHTCLYEIHEIINSNLQVVKEKEKISKINKEKEDQINKLKWIIEHPPQPPPPPPPPSPKSKFGKALGSFLLSIAVGNPLPAAANILDEILND</sequence>
<evidence type="ECO:0000256" key="1">
    <source>
        <dbReference type="SAM" id="MobiDB-lite"/>
    </source>
</evidence>
<feature type="compositionally biased region" description="Pro residues" evidence="1">
    <location>
        <begin position="336"/>
        <end position="348"/>
    </location>
</feature>
<evidence type="ECO:0000313" key="3">
    <source>
        <dbReference type="Proteomes" id="UP001470230"/>
    </source>
</evidence>